<evidence type="ECO:0000259" key="3">
    <source>
        <dbReference type="Pfam" id="PF12770"/>
    </source>
</evidence>
<gene>
    <name evidence="4" type="ORF">GCM10009850_049250</name>
</gene>
<feature type="repeat" description="TPR" evidence="1">
    <location>
        <begin position="1310"/>
        <end position="1343"/>
    </location>
</feature>
<feature type="domain" description="CHAT" evidence="3">
    <location>
        <begin position="1718"/>
        <end position="2003"/>
    </location>
</feature>
<proteinExistence type="predicted"/>
<comment type="caution">
    <text evidence="4">The sequence shown here is derived from an EMBL/GenBank/DDBJ whole genome shotgun (WGS) entry which is preliminary data.</text>
</comment>
<dbReference type="Pfam" id="PF13424">
    <property type="entry name" value="TPR_12"/>
    <property type="match status" value="1"/>
</dbReference>
<dbReference type="RefSeq" id="WP_344478774.1">
    <property type="nucleotide sequence ID" value="NZ_BAAAQX010000012.1"/>
</dbReference>
<feature type="region of interest" description="Disordered" evidence="2">
    <location>
        <begin position="1888"/>
        <end position="1911"/>
    </location>
</feature>
<dbReference type="InterPro" id="IPR011990">
    <property type="entry name" value="TPR-like_helical_dom_sf"/>
</dbReference>
<dbReference type="EMBL" id="BAAAQX010000012">
    <property type="protein sequence ID" value="GAA2209467.1"/>
    <property type="molecule type" value="Genomic_DNA"/>
</dbReference>
<protein>
    <recommendedName>
        <fullName evidence="3">CHAT domain-containing protein</fullName>
    </recommendedName>
</protein>
<dbReference type="PANTHER" id="PTHR10098:SF108">
    <property type="entry name" value="TETRATRICOPEPTIDE REPEAT PROTEIN 28"/>
    <property type="match status" value="1"/>
</dbReference>
<keyword evidence="5" id="KW-1185">Reference proteome</keyword>
<feature type="region of interest" description="Disordered" evidence="2">
    <location>
        <begin position="1439"/>
        <end position="1464"/>
    </location>
</feature>
<dbReference type="Proteomes" id="UP001499843">
    <property type="component" value="Unassembled WGS sequence"/>
</dbReference>
<dbReference type="SMART" id="SM00028">
    <property type="entry name" value="TPR"/>
    <property type="match status" value="12"/>
</dbReference>
<dbReference type="SUPFAM" id="SSF48452">
    <property type="entry name" value="TPR-like"/>
    <property type="match status" value="4"/>
</dbReference>
<dbReference type="PROSITE" id="PS50005">
    <property type="entry name" value="TPR"/>
    <property type="match status" value="1"/>
</dbReference>
<keyword evidence="1" id="KW-0802">TPR repeat</keyword>
<evidence type="ECO:0000313" key="4">
    <source>
        <dbReference type="EMBL" id="GAA2209467.1"/>
    </source>
</evidence>
<dbReference type="Gene3D" id="1.25.40.10">
    <property type="entry name" value="Tetratricopeptide repeat domain"/>
    <property type="match status" value="4"/>
</dbReference>
<reference evidence="4 5" key="1">
    <citation type="journal article" date="2019" name="Int. J. Syst. Evol. Microbiol.">
        <title>The Global Catalogue of Microorganisms (GCM) 10K type strain sequencing project: providing services to taxonomists for standard genome sequencing and annotation.</title>
        <authorList>
            <consortium name="The Broad Institute Genomics Platform"/>
            <consortium name="The Broad Institute Genome Sequencing Center for Infectious Disease"/>
            <person name="Wu L."/>
            <person name="Ma J."/>
        </authorList>
    </citation>
    <scope>NUCLEOTIDE SEQUENCE [LARGE SCALE GENOMIC DNA]</scope>
    <source>
        <strain evidence="4 5">JCM 16114</strain>
    </source>
</reference>
<feature type="region of interest" description="Disordered" evidence="2">
    <location>
        <begin position="485"/>
        <end position="513"/>
    </location>
</feature>
<dbReference type="InterPro" id="IPR024983">
    <property type="entry name" value="CHAT_dom"/>
</dbReference>
<feature type="compositionally biased region" description="Basic and acidic residues" evidence="2">
    <location>
        <begin position="1901"/>
        <end position="1911"/>
    </location>
</feature>
<dbReference type="PANTHER" id="PTHR10098">
    <property type="entry name" value="RAPSYN-RELATED"/>
    <property type="match status" value="1"/>
</dbReference>
<evidence type="ECO:0000256" key="2">
    <source>
        <dbReference type="SAM" id="MobiDB-lite"/>
    </source>
</evidence>
<accession>A0ABN3CJ26</accession>
<sequence>MTEPARALATRIERFEQAADPELIWEPAALSEAEQAMRACAGDRTDAVTWRLIGILHLARYRLDPQTTQDAAVAGAFFAAVAVLDPGRLPEKLRGSNVPPGESADTWAGLVEEVLGHVDPAAYRHVGLLIHALVRRAMAHPSPEVSERLTRLLLQESMRSADSSWASGALGLVGAGLVRLHAMTGERGVIGDAVHVLLRAALGDAAHAGELATALGSAAPDDEELVRAYVAAAETPPRSRERSQALLTLVDLTQARAAASYADGDLLAFIRAGQCALDFWHEQWAHPGVVAPYASGLIEWYVVTGDERSLEAATEMLEALRVAPDESTRGLGADPLVRLGLLGKRRWRRYLVTGDLTDLDDAVNVLRQAARRAPDGHPDRARHLTTLANALLRRAVVTGGDPAEPIAAARAALACHEPQDPARAGTLMLLARALRLGLTPATADETVAVLREALTVGGQAGFRVEAYGLMSEVLCWRATRTEGERRGEDLRASRTDGERRGEDLPVTRTDGERRAEDLREAVLAARQGVELALKASHGQPGAQRVLCRALLTRYTAQHDARDLTEALSLAGEDDAALLSGVDVPPAVDEQLARAATELALRLPDEPVTLRLLAVAEAGAPEPGEFLLETAQRLTAAGRRSTAARVLERAVRAFESAGAAGRAAYALEVLGATHEDAQDYVRALTAYDRSATLHHSLPDPGAEARQLGNMGLVHLRTGDPARAVEHHLRAVALCEAAGLPAEEAAHREHAAEAYLALGDPASAVTCAARARELYQDAGDRRAAALALVPAARAAVDQDDLTAANERMAACAMELEAAGEWEEACGALDAYAVTLAAHGHHGHAAACETRLVEIVRRRGQRREPADEWYRLGQRRRARGDTSGARMAFELAGREYEAIAHHDGAASVRYNLGVLAYAEGEPERALEAFEAAAEAFAGLRAPAKEAVALVMRATCLIALNLVEDALADLDRASDLAAAEGDLDALFTATLGRAAAHVRLGEPQEAAEHLYAALGLASQDPLKEAVVRDRLAALAARDGDLRAQAAELEAALDGFRAGGQERLTALASIKLGLALESLGEFRQARARLEEGLAGLAAAPDLRSSGAPFEIVAAMAGGLDTALLSRLAGIQLSLGDLVRGRATLAQAVASLRAEGRRGEEVERLELWSRLEEAEAAGDLTTARTLAEEALGVVAVDGSHLLAKLSGYCRELGDLPAAHAYATRGYELRDDRVIEHLRNLGAAATAMGRAEEATGHLTKAVSLARDADSALPAQLVRSLALLGAALTDLGRTQEAARAYEEGLAAIDAPIWRALRAPLLSGLADLHLRLGDLDEAAACYREAIAIGEELGRRTDLATAYADLALTCELRGATAEAVPPAERALELERAHGHARGTVLSLIALGRLGAPDRLEEALALAQDIGFHAGEAIALTHLATLSLTTDLVPSTSTPPTTAPSASARPATAPPAAEGAATGDLVGAELATASLTQARHRLSTAIDLLSDLGHDHHLAAAYHHRSLAEEGLGDLPAALADAERACALGLETARDRTIRLAVRLNLGMTAWTHAEQSKLNAYRTLTSQVPADLMEPEQQALRTIRTLTTIARNTRDPDRAASIFRRAHTAQDALDSRMNPDQMAAFGGRPPTRAQLDALVDVPDHTGGARALLGFHCGEGTVTVLAHRTGWPEPRAFPTTVGPDLLDAFRRTMNGRRPGLLDIEARRHRADLWRRLADLLLADALTALGNGIDLLHLFPHPALRQIPLHALSPSGHLLIERFPVAYAPSATALVRLTRRPRTPRTGSLALAFTADPAARPVVEAEARDAATLLGTHPSPEATADLLQGSWDVLHLACPVVYDHADPFGSGIRLSDGLLTARHLLTMNVAADVALITAHEAPDTAALTTPPQSPAGDTRHPQDLRHTQDARDAWDVPSPHTWDGMAALSHALLHAGIRAALLTLWPVSAEITRALTRDIHTRLSTGTTPAHAFRAAVLSLRDLYGSTEPDLWASYVSVGLFTDSPAHGDPGTSVTSAR</sequence>
<organism evidence="4 5">
    <name type="scientific">Nonomuraea monospora</name>
    <dbReference type="NCBI Taxonomy" id="568818"/>
    <lineage>
        <taxon>Bacteria</taxon>
        <taxon>Bacillati</taxon>
        <taxon>Actinomycetota</taxon>
        <taxon>Actinomycetes</taxon>
        <taxon>Streptosporangiales</taxon>
        <taxon>Streptosporangiaceae</taxon>
        <taxon>Nonomuraea</taxon>
    </lineage>
</organism>
<name>A0ABN3CJ26_9ACTN</name>
<evidence type="ECO:0000256" key="1">
    <source>
        <dbReference type="PROSITE-ProRule" id="PRU00339"/>
    </source>
</evidence>
<dbReference type="InterPro" id="IPR019734">
    <property type="entry name" value="TPR_rpt"/>
</dbReference>
<dbReference type="Pfam" id="PF12770">
    <property type="entry name" value="CHAT"/>
    <property type="match status" value="1"/>
</dbReference>
<evidence type="ECO:0000313" key="5">
    <source>
        <dbReference type="Proteomes" id="UP001499843"/>
    </source>
</evidence>